<evidence type="ECO:0000313" key="5">
    <source>
        <dbReference type="Proteomes" id="UP000185696"/>
    </source>
</evidence>
<protein>
    <submittedName>
        <fullName evidence="4">dTDP-4-dehydrorhamnose 3,5-epimerase</fullName>
    </submittedName>
</protein>
<dbReference type="OrthoDB" id="9800680at2"/>
<reference evidence="4 5" key="1">
    <citation type="submission" date="2016-12" db="EMBL/GenBank/DDBJ databases">
        <title>The draft genome sequence of Actinophytocola xinjiangensis.</title>
        <authorList>
            <person name="Wang W."/>
            <person name="Yuan L."/>
        </authorList>
    </citation>
    <scope>NUCLEOTIDE SEQUENCE [LARGE SCALE GENOMIC DNA]</scope>
    <source>
        <strain evidence="4 5">CGMCC 4.4663</strain>
    </source>
</reference>
<feature type="site" description="Participates in a stacking interaction with the thymidine ring of dTDP-4-oxo-6-deoxyglucose" evidence="3">
    <location>
        <position position="139"/>
    </location>
</feature>
<dbReference type="Gene3D" id="2.60.120.10">
    <property type="entry name" value="Jelly Rolls"/>
    <property type="match status" value="1"/>
</dbReference>
<dbReference type="InterPro" id="IPR011051">
    <property type="entry name" value="RmlC_Cupin_sf"/>
</dbReference>
<proteinExistence type="inferred from homology"/>
<evidence type="ECO:0000256" key="3">
    <source>
        <dbReference type="PIRSR" id="PIRSR600888-3"/>
    </source>
</evidence>
<dbReference type="InterPro" id="IPR000888">
    <property type="entry name" value="RmlC-like"/>
</dbReference>
<dbReference type="GO" id="GO:0008830">
    <property type="term" value="F:dTDP-4-dehydrorhamnose 3,5-epimerase activity"/>
    <property type="evidence" value="ECO:0007669"/>
    <property type="project" value="InterPro"/>
</dbReference>
<dbReference type="GO" id="GO:0000271">
    <property type="term" value="P:polysaccharide biosynthetic process"/>
    <property type="evidence" value="ECO:0007669"/>
    <property type="project" value="TreeGrafter"/>
</dbReference>
<feature type="active site" description="Proton acceptor" evidence="2">
    <location>
        <position position="63"/>
    </location>
</feature>
<sequence>MKVRELGVVGAFEFTPPVHGDDRGLFVSPFLTSAFEETLDRVLFPVRQMSYSVSQRGVVRGVHYTTTPPGAAKYVTCPHGTVLDVIVDLRRGSPTFGEWDSLVLDWKQPRGVYFPTGVGHMFVALADDSVVAYSLSTEYIATNEQSVSVLDPELKLPIPDDIEPMLSPRDTTADTLAEALAKGSLPDYETCLALDEGRLERS</sequence>
<dbReference type="GO" id="GO:0005829">
    <property type="term" value="C:cytosol"/>
    <property type="evidence" value="ECO:0007669"/>
    <property type="project" value="TreeGrafter"/>
</dbReference>
<dbReference type="SUPFAM" id="SSF51182">
    <property type="entry name" value="RmlC-like cupins"/>
    <property type="match status" value="1"/>
</dbReference>
<dbReference type="Proteomes" id="UP000185696">
    <property type="component" value="Unassembled WGS sequence"/>
</dbReference>
<comment type="caution">
    <text evidence="4">The sequence shown here is derived from an EMBL/GenBank/DDBJ whole genome shotgun (WGS) entry which is preliminary data.</text>
</comment>
<dbReference type="PANTHER" id="PTHR21047">
    <property type="entry name" value="DTDP-6-DEOXY-D-GLUCOSE-3,5 EPIMERASE"/>
    <property type="match status" value="1"/>
</dbReference>
<dbReference type="AlphaFoldDB" id="A0A7Z0WTE5"/>
<dbReference type="RefSeq" id="WP_075131538.1">
    <property type="nucleotide sequence ID" value="NZ_MSIF01000001.1"/>
</dbReference>
<dbReference type="Pfam" id="PF00908">
    <property type="entry name" value="dTDP_sugar_isom"/>
    <property type="match status" value="1"/>
</dbReference>
<dbReference type="InterPro" id="IPR014710">
    <property type="entry name" value="RmlC-like_jellyroll"/>
</dbReference>
<evidence type="ECO:0000256" key="1">
    <source>
        <dbReference type="ARBA" id="ARBA00010154"/>
    </source>
</evidence>
<keyword evidence="5" id="KW-1185">Reference proteome</keyword>
<dbReference type="CDD" id="cd00438">
    <property type="entry name" value="cupin_RmlC"/>
    <property type="match status" value="1"/>
</dbReference>
<name>A0A7Z0WTE5_9PSEU</name>
<organism evidence="4 5">
    <name type="scientific">Actinophytocola xinjiangensis</name>
    <dbReference type="NCBI Taxonomy" id="485602"/>
    <lineage>
        <taxon>Bacteria</taxon>
        <taxon>Bacillati</taxon>
        <taxon>Actinomycetota</taxon>
        <taxon>Actinomycetes</taxon>
        <taxon>Pseudonocardiales</taxon>
        <taxon>Pseudonocardiaceae</taxon>
    </lineage>
</organism>
<dbReference type="GO" id="GO:0019305">
    <property type="term" value="P:dTDP-rhamnose biosynthetic process"/>
    <property type="evidence" value="ECO:0007669"/>
    <property type="project" value="TreeGrafter"/>
</dbReference>
<dbReference type="EMBL" id="MSIF01000001">
    <property type="protein sequence ID" value="OLF14592.1"/>
    <property type="molecule type" value="Genomic_DNA"/>
</dbReference>
<dbReference type="PANTHER" id="PTHR21047:SF2">
    <property type="entry name" value="THYMIDINE DIPHOSPHO-4-KETO-RHAMNOSE 3,5-EPIMERASE"/>
    <property type="match status" value="1"/>
</dbReference>
<gene>
    <name evidence="4" type="ORF">BLA60_04840</name>
</gene>
<comment type="similarity">
    <text evidence="1">Belongs to the dTDP-4-dehydrorhamnose 3,5-epimerase family.</text>
</comment>
<accession>A0A7Z0WTE5</accession>
<feature type="active site" description="Proton donor" evidence="2">
    <location>
        <position position="133"/>
    </location>
</feature>
<evidence type="ECO:0000256" key="2">
    <source>
        <dbReference type="PIRSR" id="PIRSR600888-1"/>
    </source>
</evidence>
<evidence type="ECO:0000313" key="4">
    <source>
        <dbReference type="EMBL" id="OLF14592.1"/>
    </source>
</evidence>